<protein>
    <recommendedName>
        <fullName evidence="6">3-hydroxyisobutyrate dehydrogenase</fullName>
        <shortName evidence="6">HIBADH</shortName>
        <ecNumber evidence="6">1.1.1.31</ecNumber>
    </recommendedName>
</protein>
<dbReference type="GO" id="GO:0050661">
    <property type="term" value="F:NADP binding"/>
    <property type="evidence" value="ECO:0007669"/>
    <property type="project" value="InterPro"/>
</dbReference>
<feature type="domain" description="3-hydroxyisobutyrate dehydrogenase-like NAD-binding" evidence="8">
    <location>
        <begin position="172"/>
        <end position="298"/>
    </location>
</feature>
<dbReference type="GO" id="GO:0051287">
    <property type="term" value="F:NAD binding"/>
    <property type="evidence" value="ECO:0007669"/>
    <property type="project" value="InterPro"/>
</dbReference>
<dbReference type="OrthoDB" id="9786703at2"/>
<evidence type="ECO:0000256" key="4">
    <source>
        <dbReference type="ARBA" id="ARBA00023027"/>
    </source>
</evidence>
<dbReference type="PANTHER" id="PTHR22981">
    <property type="entry name" value="3-HYDROXYISOBUTYRATE DEHYDROGENASE-RELATED"/>
    <property type="match status" value="1"/>
</dbReference>
<dbReference type="InterPro" id="IPR002204">
    <property type="entry name" value="3-OH-isobutyrate_DH-rel_CS"/>
</dbReference>
<dbReference type="GO" id="GO:0006574">
    <property type="term" value="P:L-valine catabolic process"/>
    <property type="evidence" value="ECO:0007669"/>
    <property type="project" value="UniProtKB-UniPathway"/>
</dbReference>
<dbReference type="FunFam" id="1.10.1040.10:FF:000006">
    <property type="entry name" value="3-hydroxyisobutyrate dehydrogenase"/>
    <property type="match status" value="1"/>
</dbReference>
<dbReference type="GO" id="GO:0008442">
    <property type="term" value="F:3-hydroxyisobutyrate dehydrogenase activity"/>
    <property type="evidence" value="ECO:0007669"/>
    <property type="project" value="UniProtKB-EC"/>
</dbReference>
<dbReference type="RefSeq" id="WP_012156004.1">
    <property type="nucleotide sequence ID" value="NC_009901.1"/>
</dbReference>
<name>A8H6B1_SHEPA</name>
<dbReference type="PIRSF" id="PIRSF000103">
    <property type="entry name" value="HIBADH"/>
    <property type="match status" value="1"/>
</dbReference>
<dbReference type="AlphaFoldDB" id="A8H6B1"/>
<dbReference type="KEGG" id="spl:Spea_2778"/>
<dbReference type="InterPro" id="IPR006115">
    <property type="entry name" value="6PGDH_NADP-bd"/>
</dbReference>
<gene>
    <name evidence="9" type="ordered locus">Spea_2778</name>
</gene>
<keyword evidence="10" id="KW-1185">Reference proteome</keyword>
<dbReference type="EC" id="1.1.1.31" evidence="6"/>
<comment type="pathway">
    <text evidence="6">Amino-acid degradation; L-valine degradation.</text>
</comment>
<evidence type="ECO:0000256" key="3">
    <source>
        <dbReference type="ARBA" id="ARBA00023002"/>
    </source>
</evidence>
<reference evidence="9" key="1">
    <citation type="submission" date="2007-10" db="EMBL/GenBank/DDBJ databases">
        <title>Complete sequence of Shewanella pealeana ATCC 700345.</title>
        <authorList>
            <consortium name="US DOE Joint Genome Institute"/>
            <person name="Copeland A."/>
            <person name="Lucas S."/>
            <person name="Lapidus A."/>
            <person name="Barry K."/>
            <person name="Glavina del Rio T."/>
            <person name="Dalin E."/>
            <person name="Tice H."/>
            <person name="Pitluck S."/>
            <person name="Chertkov O."/>
            <person name="Brettin T."/>
            <person name="Bruce D."/>
            <person name="Detter J.C."/>
            <person name="Han C."/>
            <person name="Schmutz J."/>
            <person name="Larimer F."/>
            <person name="Land M."/>
            <person name="Hauser L."/>
            <person name="Kyrpides N."/>
            <person name="Kim E."/>
            <person name="Zhao J.-S.Z."/>
            <person name="Manno D."/>
            <person name="Hawari J."/>
            <person name="Richardson P."/>
        </authorList>
    </citation>
    <scope>NUCLEOTIDE SEQUENCE [LARGE SCALE GENOMIC DNA]</scope>
    <source>
        <strain evidence="9">ATCC 700345</strain>
    </source>
</reference>
<evidence type="ECO:0000256" key="6">
    <source>
        <dbReference type="RuleBase" id="RU910714"/>
    </source>
</evidence>
<dbReference type="SUPFAM" id="SSF48179">
    <property type="entry name" value="6-phosphogluconate dehydrogenase C-terminal domain-like"/>
    <property type="match status" value="1"/>
</dbReference>
<keyword evidence="2 6" id="KW-0101">Branched-chain amino acid catabolism</keyword>
<evidence type="ECO:0000256" key="5">
    <source>
        <dbReference type="PIRSR" id="PIRSR000103-1"/>
    </source>
</evidence>
<evidence type="ECO:0000256" key="2">
    <source>
        <dbReference type="ARBA" id="ARBA00022456"/>
    </source>
</evidence>
<evidence type="ECO:0000259" key="7">
    <source>
        <dbReference type="Pfam" id="PF03446"/>
    </source>
</evidence>
<dbReference type="Proteomes" id="UP000002608">
    <property type="component" value="Chromosome"/>
</dbReference>
<dbReference type="InterPro" id="IPR011548">
    <property type="entry name" value="HIBADH"/>
</dbReference>
<dbReference type="SUPFAM" id="SSF51735">
    <property type="entry name" value="NAD(P)-binding Rossmann-fold domains"/>
    <property type="match status" value="1"/>
</dbReference>
<comment type="similarity">
    <text evidence="1 6">Belongs to the HIBADH-related family.</text>
</comment>
<feature type="active site" evidence="5">
    <location>
        <position position="178"/>
    </location>
</feature>
<organism evidence="9 10">
    <name type="scientific">Shewanella pealeana (strain ATCC 700345 / ANG-SQ1)</name>
    <dbReference type="NCBI Taxonomy" id="398579"/>
    <lineage>
        <taxon>Bacteria</taxon>
        <taxon>Pseudomonadati</taxon>
        <taxon>Pseudomonadota</taxon>
        <taxon>Gammaproteobacteria</taxon>
        <taxon>Alteromonadales</taxon>
        <taxon>Shewanellaceae</taxon>
        <taxon>Shewanella</taxon>
    </lineage>
</organism>
<dbReference type="Gene3D" id="3.40.50.720">
    <property type="entry name" value="NAD(P)-binding Rossmann-like Domain"/>
    <property type="match status" value="1"/>
</dbReference>
<dbReference type="PROSITE" id="PS00895">
    <property type="entry name" value="3_HYDROXYISOBUT_DH"/>
    <property type="match status" value="1"/>
</dbReference>
<accession>A8H6B1</accession>
<sequence length="309" mass="31638">MSTVAFIGLGNMGGPMAANLIKAGFTVKVFDLVPEAMQALAEQGALTATSACGAAAGADIVVTMLPAGKHVRSLYVSSDANDDTKKGLIDVVAAGTLLIDCSTIDADSARFVAEHAANKGLEFIDAPVSGGTAGAAAGTLTFICGGSDKAFELAQGVLNAMGGNIFHAGGPGAGQVAKICNNMLLSVLMVATSESLQMGVDHGLDPKVLSDIMKVSSGGNWTLEKYNPCPDVMDSVPSSNGYQGGFMVDLMVKDLGLSQEAALLSNSSTPMGALARSLYVNHAKQGNGKRDFSSIFELFAQSEQIKHKG</sequence>
<dbReference type="eggNOG" id="COG2084">
    <property type="taxonomic scope" value="Bacteria"/>
</dbReference>
<dbReference type="PANTHER" id="PTHR22981:SF7">
    <property type="entry name" value="3-HYDROXYISOBUTYRATE DEHYDROGENASE, MITOCHONDRIAL"/>
    <property type="match status" value="1"/>
</dbReference>
<evidence type="ECO:0000313" key="9">
    <source>
        <dbReference type="EMBL" id="ABV88098.1"/>
    </source>
</evidence>
<dbReference type="Pfam" id="PF03446">
    <property type="entry name" value="NAD_binding_2"/>
    <property type="match status" value="1"/>
</dbReference>
<dbReference type="InterPro" id="IPR015815">
    <property type="entry name" value="HIBADH-related"/>
</dbReference>
<evidence type="ECO:0000313" key="10">
    <source>
        <dbReference type="Proteomes" id="UP000002608"/>
    </source>
</evidence>
<dbReference type="InterPro" id="IPR013328">
    <property type="entry name" value="6PGD_dom2"/>
</dbReference>
<dbReference type="EMBL" id="CP000851">
    <property type="protein sequence ID" value="ABV88098.1"/>
    <property type="molecule type" value="Genomic_DNA"/>
</dbReference>
<dbReference type="InterPro" id="IPR036291">
    <property type="entry name" value="NAD(P)-bd_dom_sf"/>
</dbReference>
<dbReference type="HOGENOM" id="CLU_035117_6_0_6"/>
<dbReference type="Gene3D" id="1.10.1040.10">
    <property type="entry name" value="N-(1-d-carboxylethyl)-l-norvaline Dehydrogenase, domain 2"/>
    <property type="match status" value="1"/>
</dbReference>
<evidence type="ECO:0000256" key="1">
    <source>
        <dbReference type="ARBA" id="ARBA00009080"/>
    </source>
</evidence>
<dbReference type="Pfam" id="PF14833">
    <property type="entry name" value="NAD_binding_11"/>
    <property type="match status" value="1"/>
</dbReference>
<feature type="domain" description="6-phosphogluconate dehydrogenase NADP-binding" evidence="7">
    <location>
        <begin position="3"/>
        <end position="169"/>
    </location>
</feature>
<proteinExistence type="inferred from homology"/>
<dbReference type="InterPro" id="IPR029154">
    <property type="entry name" value="HIBADH-like_NADP-bd"/>
</dbReference>
<comment type="catalytic activity">
    <reaction evidence="6">
        <text>3-hydroxy-2-methylpropanoate + NAD(+) = 2-methyl-3-oxopropanoate + NADH + H(+)</text>
        <dbReference type="Rhea" id="RHEA:17681"/>
        <dbReference type="ChEBI" id="CHEBI:11805"/>
        <dbReference type="ChEBI" id="CHEBI:15378"/>
        <dbReference type="ChEBI" id="CHEBI:57540"/>
        <dbReference type="ChEBI" id="CHEBI:57700"/>
        <dbReference type="ChEBI" id="CHEBI:57945"/>
        <dbReference type="EC" id="1.1.1.31"/>
    </reaction>
</comment>
<dbReference type="STRING" id="398579.Spea_2778"/>
<keyword evidence="3 6" id="KW-0560">Oxidoreductase</keyword>
<evidence type="ECO:0000259" key="8">
    <source>
        <dbReference type="Pfam" id="PF14833"/>
    </source>
</evidence>
<keyword evidence="4 6" id="KW-0520">NAD</keyword>
<dbReference type="InterPro" id="IPR008927">
    <property type="entry name" value="6-PGluconate_DH-like_C_sf"/>
</dbReference>
<dbReference type="NCBIfam" id="TIGR01692">
    <property type="entry name" value="HIBADH"/>
    <property type="match status" value="1"/>
</dbReference>
<dbReference type="UniPathway" id="UPA00362"/>